<evidence type="ECO:0000259" key="4">
    <source>
        <dbReference type="Pfam" id="PF01370"/>
    </source>
</evidence>
<organism evidence="5 6">
    <name type="scientific">Sphaerisporangium rubeum</name>
    <dbReference type="NCBI Taxonomy" id="321317"/>
    <lineage>
        <taxon>Bacteria</taxon>
        <taxon>Bacillati</taxon>
        <taxon>Actinomycetota</taxon>
        <taxon>Actinomycetes</taxon>
        <taxon>Streptosporangiales</taxon>
        <taxon>Streptosporangiaceae</taxon>
        <taxon>Sphaerisporangium</taxon>
    </lineage>
</organism>
<evidence type="ECO:0000256" key="2">
    <source>
        <dbReference type="ARBA" id="ARBA00023002"/>
    </source>
</evidence>
<evidence type="ECO:0000313" key="5">
    <source>
        <dbReference type="EMBL" id="MBB6475154.1"/>
    </source>
</evidence>
<sequence>MVKSVLVTGAAGRIGTCLTEGLPEYGHTLRLLDREPLDHPAFETIRGDVTDPEVLERAMEGVGAVVHLAGVPSTSAPWERVMPANIEGTYQVFEAARRAGVERVVFASSNHAAGFVRRQESVPADVAVAPDSLYGVSKAFGEALGRFYTDRYGMRVAALRIGTFAPRPPLPRALSTWLSPGDMVRLAHACLTSPDLTYAAVWGVSANTRNWWDHAAGRALGYEPQDDAEAYASELPELSPDDPEYAWLGGRVVEA</sequence>
<feature type="domain" description="NAD-dependent epimerase/dehydratase" evidence="4">
    <location>
        <begin position="5"/>
        <end position="163"/>
    </location>
</feature>
<keyword evidence="6" id="KW-1185">Reference proteome</keyword>
<evidence type="ECO:0000313" key="6">
    <source>
        <dbReference type="Proteomes" id="UP000555564"/>
    </source>
</evidence>
<accession>A0A7X0IH65</accession>
<dbReference type="InterPro" id="IPR036291">
    <property type="entry name" value="NAD(P)-bd_dom_sf"/>
</dbReference>
<protein>
    <submittedName>
        <fullName evidence="5">Uronate dehydrogenase</fullName>
        <ecNumber evidence="5">1.1.1.203</ecNumber>
    </submittedName>
</protein>
<dbReference type="SUPFAM" id="SSF51735">
    <property type="entry name" value="NAD(P)-binding Rossmann-fold domains"/>
    <property type="match status" value="1"/>
</dbReference>
<dbReference type="PANTHER" id="PTHR43103">
    <property type="entry name" value="NUCLEOSIDE-DIPHOSPHATE-SUGAR EPIMERASE"/>
    <property type="match status" value="1"/>
</dbReference>
<keyword evidence="2 5" id="KW-0560">Oxidoreductase</keyword>
<dbReference type="Proteomes" id="UP000555564">
    <property type="component" value="Unassembled WGS sequence"/>
</dbReference>
<comment type="similarity">
    <text evidence="1">Belongs to the NAD(P)-dependent epimerase/dehydratase family.</text>
</comment>
<evidence type="ECO:0000256" key="3">
    <source>
        <dbReference type="ARBA" id="ARBA00023027"/>
    </source>
</evidence>
<keyword evidence="3" id="KW-0520">NAD</keyword>
<dbReference type="Gene3D" id="3.40.50.720">
    <property type="entry name" value="NAD(P)-binding Rossmann-like Domain"/>
    <property type="match status" value="1"/>
</dbReference>
<name>A0A7X0IH65_9ACTN</name>
<dbReference type="GO" id="GO:0050388">
    <property type="term" value="F:uronate dehydrogenase activity"/>
    <property type="evidence" value="ECO:0007669"/>
    <property type="project" value="UniProtKB-EC"/>
</dbReference>
<comment type="caution">
    <text evidence="5">The sequence shown here is derived from an EMBL/GenBank/DDBJ whole genome shotgun (WGS) entry which is preliminary data.</text>
</comment>
<dbReference type="AlphaFoldDB" id="A0A7X0IH65"/>
<gene>
    <name evidence="5" type="ORF">BJ992_004585</name>
</gene>
<dbReference type="PANTHER" id="PTHR43103:SF5">
    <property type="entry name" value="4-EPIMERASE, PUTATIVE (AFU_ORTHOLOGUE AFUA_7G00360)-RELATED"/>
    <property type="match status" value="1"/>
</dbReference>
<evidence type="ECO:0000256" key="1">
    <source>
        <dbReference type="ARBA" id="ARBA00007637"/>
    </source>
</evidence>
<dbReference type="EMBL" id="JACHIU010000001">
    <property type="protein sequence ID" value="MBB6475154.1"/>
    <property type="molecule type" value="Genomic_DNA"/>
</dbReference>
<dbReference type="EC" id="1.1.1.203" evidence="5"/>
<reference evidence="5 6" key="1">
    <citation type="submission" date="2020-08" db="EMBL/GenBank/DDBJ databases">
        <title>Sequencing the genomes of 1000 actinobacteria strains.</title>
        <authorList>
            <person name="Klenk H.-P."/>
        </authorList>
    </citation>
    <scope>NUCLEOTIDE SEQUENCE [LARGE SCALE GENOMIC DNA]</scope>
    <source>
        <strain evidence="5 6">DSM 44936</strain>
    </source>
</reference>
<dbReference type="RefSeq" id="WP_184984271.1">
    <property type="nucleotide sequence ID" value="NZ_BAAALO010000076.1"/>
</dbReference>
<proteinExistence type="inferred from homology"/>
<dbReference type="InterPro" id="IPR001509">
    <property type="entry name" value="Epimerase_deHydtase"/>
</dbReference>
<dbReference type="Pfam" id="PF01370">
    <property type="entry name" value="Epimerase"/>
    <property type="match status" value="1"/>
</dbReference>